<dbReference type="Gene3D" id="3.40.190.170">
    <property type="entry name" value="Bacterial extracellular solute-binding protein, family 7"/>
    <property type="match status" value="1"/>
</dbReference>
<feature type="binding site" evidence="5">
    <location>
        <position position="237"/>
    </location>
    <ligand>
        <name>substrate</name>
    </ligand>
</feature>
<dbReference type="InterPro" id="IPR026289">
    <property type="entry name" value="SBP_TakP-like"/>
</dbReference>
<dbReference type="Proteomes" id="UP000322080">
    <property type="component" value="Unassembled WGS sequence"/>
</dbReference>
<dbReference type="CDD" id="cd13604">
    <property type="entry name" value="PBP2_TRAP_ketoacid_lactate_like"/>
    <property type="match status" value="1"/>
</dbReference>
<dbReference type="Pfam" id="PF03480">
    <property type="entry name" value="DctP"/>
    <property type="match status" value="1"/>
</dbReference>
<keyword evidence="5" id="KW-0479">Metal-binding</keyword>
<reference evidence="7 8" key="1">
    <citation type="submission" date="2019-08" db="EMBL/GenBank/DDBJ databases">
        <title>Identification of a novel species of the genus Boseongicola.</title>
        <authorList>
            <person name="Zhang X.-Q."/>
        </authorList>
    </citation>
    <scope>NUCLEOTIDE SEQUENCE [LARGE SCALE GENOMIC DNA]</scope>
    <source>
        <strain evidence="7 8">HY14</strain>
    </source>
</reference>
<dbReference type="GO" id="GO:0055085">
    <property type="term" value="P:transmembrane transport"/>
    <property type="evidence" value="ECO:0007669"/>
    <property type="project" value="InterPro"/>
</dbReference>
<evidence type="ECO:0000256" key="5">
    <source>
        <dbReference type="PIRSR" id="PIRSR039026-2"/>
    </source>
</evidence>
<feature type="binding site" evidence="5">
    <location>
        <position position="211"/>
    </location>
    <ligand>
        <name>substrate</name>
    </ligand>
</feature>
<feature type="binding site" evidence="4">
    <location>
        <position position="174"/>
    </location>
    <ligand>
        <name>substrate</name>
    </ligand>
</feature>
<keyword evidence="3" id="KW-0574">Periplasm</keyword>
<dbReference type="PANTHER" id="PTHR33376:SF5">
    <property type="entry name" value="EXTRACYTOPLASMIC SOLUTE RECEPTOR PROTEIN"/>
    <property type="match status" value="1"/>
</dbReference>
<comment type="subcellular location">
    <subcellularLocation>
        <location evidence="1">Periplasm</location>
    </subcellularLocation>
</comment>
<dbReference type="PANTHER" id="PTHR33376">
    <property type="match status" value="1"/>
</dbReference>
<organism evidence="7 8">
    <name type="scientific">Maritimibacter fusiformis</name>
    <dbReference type="NCBI Taxonomy" id="2603819"/>
    <lineage>
        <taxon>Bacteria</taxon>
        <taxon>Pseudomonadati</taxon>
        <taxon>Pseudomonadota</taxon>
        <taxon>Alphaproteobacteria</taxon>
        <taxon>Rhodobacterales</taxon>
        <taxon>Roseobacteraceae</taxon>
        <taxon>Maritimibacter</taxon>
    </lineage>
</organism>
<dbReference type="PIRSF" id="PIRSF039026">
    <property type="entry name" value="SiaP"/>
    <property type="match status" value="1"/>
</dbReference>
<feature type="binding site" evidence="4">
    <location>
        <position position="153"/>
    </location>
    <ligand>
        <name>substrate</name>
    </ligand>
</feature>
<gene>
    <name evidence="7" type="ORF">FVF75_05400</name>
</gene>
<dbReference type="InterPro" id="IPR018389">
    <property type="entry name" value="DctP_fam"/>
</dbReference>
<evidence type="ECO:0000256" key="6">
    <source>
        <dbReference type="SAM" id="SignalP"/>
    </source>
</evidence>
<dbReference type="GO" id="GO:0046872">
    <property type="term" value="F:metal ion binding"/>
    <property type="evidence" value="ECO:0007669"/>
    <property type="project" value="UniProtKB-KW"/>
</dbReference>
<feature type="signal peptide" evidence="6">
    <location>
        <begin position="1"/>
        <end position="25"/>
    </location>
</feature>
<evidence type="ECO:0000256" key="1">
    <source>
        <dbReference type="ARBA" id="ARBA00004418"/>
    </source>
</evidence>
<dbReference type="GO" id="GO:0031317">
    <property type="term" value="C:tripartite ATP-independent periplasmic transporter complex"/>
    <property type="evidence" value="ECO:0007669"/>
    <property type="project" value="InterPro"/>
</dbReference>
<protein>
    <submittedName>
        <fullName evidence="7">TRAP transporter substrate-binding protein</fullName>
    </submittedName>
</protein>
<evidence type="ECO:0000313" key="8">
    <source>
        <dbReference type="Proteomes" id="UP000322080"/>
    </source>
</evidence>
<dbReference type="NCBIfam" id="NF037995">
    <property type="entry name" value="TRAP_S1"/>
    <property type="match status" value="1"/>
</dbReference>
<dbReference type="Gene3D" id="3.40.190.10">
    <property type="entry name" value="Periplasmic binding protein-like II"/>
    <property type="match status" value="1"/>
</dbReference>
<dbReference type="RefSeq" id="WP_148376929.1">
    <property type="nucleotide sequence ID" value="NZ_VSIY01000004.1"/>
</dbReference>
<dbReference type="PROSITE" id="PS51318">
    <property type="entry name" value="TAT"/>
    <property type="match status" value="1"/>
</dbReference>
<accession>A0A5D0RKK6</accession>
<evidence type="ECO:0000256" key="4">
    <source>
        <dbReference type="PIRSR" id="PIRSR039026-1"/>
    </source>
</evidence>
<sequence length="354" mass="37742">MKRRQFLKTGAFAAPAAALAAPAVAQGKIEWKMPTSFPAQAPGVGTNATTFAARVAAMTDGQLTLKVFSAGELVPPFGVEDAVEQGTAEIGHSTPYYAASKNTAVHYFSAVPFGMTAVETSAWIRYGGGQELWNDLYAQRNLVPFYSGNSGVQAAGWFKSPIEKLEDLSGLNMRIAGLGGEAMRKVGVNAVLLPAQEIFPSFQSGAIDAAEWVGPMLDQAFGLQKVANYCYVPAFHEPSAGLEVVVNKDAWDTLPAHLQAVIENAADAAAAESLAQFDYFNTVAMQQLMEQGVEFRAFPDDVVAALKTASAEVLDENAAANADFAAVKESYDAYLALARDYAMAVKVPTFTQRM</sequence>
<dbReference type="InterPro" id="IPR038404">
    <property type="entry name" value="TRAP_DctP_sf"/>
</dbReference>
<dbReference type="AlphaFoldDB" id="A0A5D0RKK6"/>
<evidence type="ECO:0000313" key="7">
    <source>
        <dbReference type="EMBL" id="TYB82167.1"/>
    </source>
</evidence>
<keyword evidence="8" id="KW-1185">Reference proteome</keyword>
<evidence type="ECO:0000256" key="2">
    <source>
        <dbReference type="ARBA" id="ARBA00022729"/>
    </source>
</evidence>
<dbReference type="InterPro" id="IPR006311">
    <property type="entry name" value="TAT_signal"/>
</dbReference>
<keyword evidence="2 6" id="KW-0732">Signal</keyword>
<proteinExistence type="predicted"/>
<dbReference type="EMBL" id="VSIY01000004">
    <property type="protein sequence ID" value="TYB82167.1"/>
    <property type="molecule type" value="Genomic_DNA"/>
</dbReference>
<evidence type="ECO:0000256" key="3">
    <source>
        <dbReference type="ARBA" id="ARBA00022764"/>
    </source>
</evidence>
<dbReference type="GO" id="GO:0042597">
    <property type="term" value="C:periplasmic space"/>
    <property type="evidence" value="ECO:0007669"/>
    <property type="project" value="UniProtKB-SubCell"/>
</dbReference>
<feature type="binding site" evidence="5">
    <location>
        <position position="212"/>
    </location>
    <ligand>
        <name>Na(+)</name>
        <dbReference type="ChEBI" id="CHEBI:29101"/>
    </ligand>
</feature>
<comment type="caution">
    <text evidence="7">The sequence shown here is derived from an EMBL/GenBank/DDBJ whole genome shotgun (WGS) entry which is preliminary data.</text>
</comment>
<name>A0A5D0RKK6_9RHOB</name>
<feature type="chain" id="PRO_5022938967" evidence="6">
    <location>
        <begin position="26"/>
        <end position="354"/>
    </location>
</feature>